<accession>A0A6L3W1X2</accession>
<protein>
    <submittedName>
        <fullName evidence="3">NUDIX hydrolase</fullName>
    </submittedName>
</protein>
<dbReference type="GO" id="GO:0019693">
    <property type="term" value="P:ribose phosphate metabolic process"/>
    <property type="evidence" value="ECO:0007669"/>
    <property type="project" value="TreeGrafter"/>
</dbReference>
<dbReference type="PANTHER" id="PTHR11839:SF1">
    <property type="entry name" value="ADP-SUGAR PYROPHOSPHATASE"/>
    <property type="match status" value="1"/>
</dbReference>
<gene>
    <name evidence="3" type="ORF">F9B16_16110</name>
</gene>
<dbReference type="AlphaFoldDB" id="A0A6L3W1X2"/>
<dbReference type="Pfam" id="PF00293">
    <property type="entry name" value="NUDIX"/>
    <property type="match status" value="1"/>
</dbReference>
<keyword evidence="4" id="KW-1185">Reference proteome</keyword>
<dbReference type="PANTHER" id="PTHR11839">
    <property type="entry name" value="UDP/ADP-SUGAR PYROPHOSPHATASE"/>
    <property type="match status" value="1"/>
</dbReference>
<feature type="domain" description="Nudix hydrolase" evidence="2">
    <location>
        <begin position="45"/>
        <end position="177"/>
    </location>
</feature>
<dbReference type="CDD" id="cd24161">
    <property type="entry name" value="NUDIX_ADPRase_Ndx2"/>
    <property type="match status" value="1"/>
</dbReference>
<dbReference type="PROSITE" id="PS51462">
    <property type="entry name" value="NUDIX"/>
    <property type="match status" value="1"/>
</dbReference>
<dbReference type="EMBL" id="WBMR01000038">
    <property type="protein sequence ID" value="KAB2381360.1"/>
    <property type="molecule type" value="Genomic_DNA"/>
</dbReference>
<organism evidence="3 4">
    <name type="scientific">Actinomadura montaniterrae</name>
    <dbReference type="NCBI Taxonomy" id="1803903"/>
    <lineage>
        <taxon>Bacteria</taxon>
        <taxon>Bacillati</taxon>
        <taxon>Actinomycetota</taxon>
        <taxon>Actinomycetes</taxon>
        <taxon>Streptosporangiales</taxon>
        <taxon>Thermomonosporaceae</taxon>
        <taxon>Actinomadura</taxon>
    </lineage>
</organism>
<dbReference type="SUPFAM" id="SSF55811">
    <property type="entry name" value="Nudix"/>
    <property type="match status" value="1"/>
</dbReference>
<dbReference type="InterPro" id="IPR015797">
    <property type="entry name" value="NUDIX_hydrolase-like_dom_sf"/>
</dbReference>
<dbReference type="Gene3D" id="3.90.79.10">
    <property type="entry name" value="Nucleoside Triphosphate Pyrophosphohydrolase"/>
    <property type="match status" value="1"/>
</dbReference>
<evidence type="ECO:0000313" key="3">
    <source>
        <dbReference type="EMBL" id="KAB2381360.1"/>
    </source>
</evidence>
<name>A0A6L3W1X2_9ACTN</name>
<comment type="caution">
    <text evidence="3">The sequence shown here is derived from an EMBL/GenBank/DDBJ whole genome shotgun (WGS) entry which is preliminary data.</text>
</comment>
<dbReference type="OrthoDB" id="177518at2"/>
<proteinExistence type="predicted"/>
<reference evidence="3 4" key="1">
    <citation type="submission" date="2019-09" db="EMBL/GenBank/DDBJ databases">
        <title>Actinomadura physcomitrii sp. nov., a novel actinomycete isolated from moss [Physcomitrium sphaericum (Ludw) Fuernr].</title>
        <authorList>
            <person name="Liu C."/>
            <person name="Zhuang X."/>
        </authorList>
    </citation>
    <scope>NUCLEOTIDE SEQUENCE [LARGE SCALE GENOMIC DNA]</scope>
    <source>
        <strain evidence="3 4">CYP1-1B</strain>
    </source>
</reference>
<dbReference type="InterPro" id="IPR000086">
    <property type="entry name" value="NUDIX_hydrolase_dom"/>
</dbReference>
<dbReference type="GO" id="GO:0016787">
    <property type="term" value="F:hydrolase activity"/>
    <property type="evidence" value="ECO:0007669"/>
    <property type="project" value="UniProtKB-KW"/>
</dbReference>
<dbReference type="PROSITE" id="PS00893">
    <property type="entry name" value="NUDIX_BOX"/>
    <property type="match status" value="1"/>
</dbReference>
<dbReference type="GO" id="GO:0006753">
    <property type="term" value="P:nucleoside phosphate metabolic process"/>
    <property type="evidence" value="ECO:0007669"/>
    <property type="project" value="TreeGrafter"/>
</dbReference>
<keyword evidence="1 3" id="KW-0378">Hydrolase</keyword>
<evidence type="ECO:0000256" key="1">
    <source>
        <dbReference type="ARBA" id="ARBA00022801"/>
    </source>
</evidence>
<evidence type="ECO:0000259" key="2">
    <source>
        <dbReference type="PROSITE" id="PS51462"/>
    </source>
</evidence>
<dbReference type="InterPro" id="IPR020084">
    <property type="entry name" value="NUDIX_hydrolase_CS"/>
</dbReference>
<dbReference type="Proteomes" id="UP000483004">
    <property type="component" value="Unassembled WGS sequence"/>
</dbReference>
<sequence>MVRMVEHPAPEVVSSHGVYENPWISVREDRVIHTSGEPGLIGVVTMTDGVTILPITADGRVFLVREYKYALGRPSIELVSGGLDADEAPIAAARRELAEELGLTAREWIDYGHVDPFTSIVRCRNHLFIARDLTEGEATPEPTEHIEPLAMRFDEALQMALDGTITHSATCCLLMRAHIRGIA</sequence>
<evidence type="ECO:0000313" key="4">
    <source>
        <dbReference type="Proteomes" id="UP000483004"/>
    </source>
</evidence>